<evidence type="ECO:0000313" key="3">
    <source>
        <dbReference type="Proteomes" id="UP001557465"/>
    </source>
</evidence>
<name>A0ABV3TGV6_9RHOB</name>
<feature type="region of interest" description="Disordered" evidence="1">
    <location>
        <begin position="13"/>
        <end position="65"/>
    </location>
</feature>
<sequence length="65" mass="7114">MSQTKAMLDVFATSAAKRPATPHDKTAAAARQITDDARDERDAQSARLKAHRLARDANDDPQLPQ</sequence>
<comment type="caution">
    <text evidence="2">The sequence shown here is derived from an EMBL/GenBank/DDBJ whole genome shotgun (WGS) entry which is preliminary data.</text>
</comment>
<keyword evidence="3" id="KW-1185">Reference proteome</keyword>
<reference evidence="2 3" key="1">
    <citation type="journal article" date="2011" name="Int. J. Syst. Evol. Microbiol.">
        <title>Zhongshania antarctica gen. nov., sp. nov. and Zhongshania guokunii sp. nov., gammaproteobacteria respectively isolated from coastal attached (fast) ice and surface seawater of the Antarctic.</title>
        <authorList>
            <person name="Li H.J."/>
            <person name="Zhang X.Y."/>
            <person name="Chen C.X."/>
            <person name="Zhang Y.J."/>
            <person name="Gao Z.M."/>
            <person name="Yu Y."/>
            <person name="Chen X.L."/>
            <person name="Chen B."/>
            <person name="Zhang Y.Z."/>
        </authorList>
    </citation>
    <scope>NUCLEOTIDE SEQUENCE [LARGE SCALE GENOMIC DNA]</scope>
    <source>
        <strain evidence="2 3">15-R06ZXC-3</strain>
    </source>
</reference>
<feature type="compositionally biased region" description="Basic and acidic residues" evidence="1">
    <location>
        <begin position="33"/>
        <end position="44"/>
    </location>
</feature>
<gene>
    <name evidence="2" type="ORF">AB4874_01395</name>
</gene>
<organism evidence="2 3">
    <name type="scientific">Thioclava arctica</name>
    <dbReference type="NCBI Taxonomy" id="3238301"/>
    <lineage>
        <taxon>Bacteria</taxon>
        <taxon>Pseudomonadati</taxon>
        <taxon>Pseudomonadota</taxon>
        <taxon>Alphaproteobacteria</taxon>
        <taxon>Rhodobacterales</taxon>
        <taxon>Paracoccaceae</taxon>
        <taxon>Thioclava</taxon>
    </lineage>
</organism>
<protein>
    <submittedName>
        <fullName evidence="2">Uncharacterized protein</fullName>
    </submittedName>
</protein>
<dbReference type="EMBL" id="JBFRYC010000001">
    <property type="protein sequence ID" value="MEX1660305.1"/>
    <property type="molecule type" value="Genomic_DNA"/>
</dbReference>
<dbReference type="RefSeq" id="WP_368390659.1">
    <property type="nucleotide sequence ID" value="NZ_JBFRYC010000001.1"/>
</dbReference>
<dbReference type="Proteomes" id="UP001557465">
    <property type="component" value="Unassembled WGS sequence"/>
</dbReference>
<accession>A0ABV3TGV6</accession>
<evidence type="ECO:0000256" key="1">
    <source>
        <dbReference type="SAM" id="MobiDB-lite"/>
    </source>
</evidence>
<proteinExistence type="predicted"/>
<evidence type="ECO:0000313" key="2">
    <source>
        <dbReference type="EMBL" id="MEX1660305.1"/>
    </source>
</evidence>